<dbReference type="InterPro" id="IPR000719">
    <property type="entry name" value="Prot_kinase_dom"/>
</dbReference>
<keyword evidence="4" id="KW-0808">Transferase</keyword>
<protein>
    <submittedName>
        <fullName evidence="4">Kinase-like domain-containing protein</fullName>
    </submittedName>
</protein>
<evidence type="ECO:0000256" key="1">
    <source>
        <dbReference type="ARBA" id="ARBA00022741"/>
    </source>
</evidence>
<name>A0AAD7CE67_9AGAR</name>
<dbReference type="InterPro" id="IPR008271">
    <property type="entry name" value="Ser/Thr_kinase_AS"/>
</dbReference>
<keyword evidence="2" id="KW-0067">ATP-binding</keyword>
<dbReference type="GO" id="GO:0005737">
    <property type="term" value="C:cytoplasm"/>
    <property type="evidence" value="ECO:0007669"/>
    <property type="project" value="TreeGrafter"/>
</dbReference>
<dbReference type="Gene3D" id="1.10.510.10">
    <property type="entry name" value="Transferase(Phosphotransferase) domain 1"/>
    <property type="match status" value="1"/>
</dbReference>
<organism evidence="4 5">
    <name type="scientific">Roridomyces roridus</name>
    <dbReference type="NCBI Taxonomy" id="1738132"/>
    <lineage>
        <taxon>Eukaryota</taxon>
        <taxon>Fungi</taxon>
        <taxon>Dikarya</taxon>
        <taxon>Basidiomycota</taxon>
        <taxon>Agaricomycotina</taxon>
        <taxon>Agaricomycetes</taxon>
        <taxon>Agaricomycetidae</taxon>
        <taxon>Agaricales</taxon>
        <taxon>Marasmiineae</taxon>
        <taxon>Mycenaceae</taxon>
        <taxon>Roridomyces</taxon>
    </lineage>
</organism>
<dbReference type="PROSITE" id="PS50011">
    <property type="entry name" value="PROTEIN_KINASE_DOM"/>
    <property type="match status" value="1"/>
</dbReference>
<dbReference type="AlphaFoldDB" id="A0AAD7CE67"/>
<feature type="domain" description="Protein kinase" evidence="3">
    <location>
        <begin position="1"/>
        <end position="245"/>
    </location>
</feature>
<keyword evidence="4" id="KW-0418">Kinase</keyword>
<dbReference type="Proteomes" id="UP001221142">
    <property type="component" value="Unassembled WGS sequence"/>
</dbReference>
<dbReference type="Pfam" id="PF00069">
    <property type="entry name" value="Pkinase"/>
    <property type="match status" value="1"/>
</dbReference>
<dbReference type="EMBL" id="JARKIF010000002">
    <property type="protein sequence ID" value="KAJ7646825.1"/>
    <property type="molecule type" value="Genomic_DNA"/>
</dbReference>
<dbReference type="SMART" id="SM00220">
    <property type="entry name" value="S_TKc"/>
    <property type="match status" value="1"/>
</dbReference>
<evidence type="ECO:0000256" key="2">
    <source>
        <dbReference type="ARBA" id="ARBA00022840"/>
    </source>
</evidence>
<keyword evidence="1" id="KW-0547">Nucleotide-binding</keyword>
<dbReference type="GO" id="GO:0005524">
    <property type="term" value="F:ATP binding"/>
    <property type="evidence" value="ECO:0007669"/>
    <property type="project" value="UniProtKB-KW"/>
</dbReference>
<dbReference type="InterPro" id="IPR011009">
    <property type="entry name" value="Kinase-like_dom_sf"/>
</dbReference>
<gene>
    <name evidence="4" type="ORF">FB45DRAFT_182573</name>
</gene>
<dbReference type="GO" id="GO:0035556">
    <property type="term" value="P:intracellular signal transduction"/>
    <property type="evidence" value="ECO:0007669"/>
    <property type="project" value="TreeGrafter"/>
</dbReference>
<dbReference type="PROSITE" id="PS00108">
    <property type="entry name" value="PROTEIN_KINASE_ST"/>
    <property type="match status" value="1"/>
</dbReference>
<dbReference type="PANTHER" id="PTHR24346:SF30">
    <property type="entry name" value="MATERNAL EMBRYONIC LEUCINE ZIPPER KINASE"/>
    <property type="match status" value="1"/>
</dbReference>
<dbReference type="GO" id="GO:0004674">
    <property type="term" value="F:protein serine/threonine kinase activity"/>
    <property type="evidence" value="ECO:0007669"/>
    <property type="project" value="TreeGrafter"/>
</dbReference>
<dbReference type="SUPFAM" id="SSF56112">
    <property type="entry name" value="Protein kinase-like (PK-like)"/>
    <property type="match status" value="1"/>
</dbReference>
<reference evidence="4" key="1">
    <citation type="submission" date="2023-03" db="EMBL/GenBank/DDBJ databases">
        <title>Massive genome expansion in bonnet fungi (Mycena s.s.) driven by repeated elements and novel gene families across ecological guilds.</title>
        <authorList>
            <consortium name="Lawrence Berkeley National Laboratory"/>
            <person name="Harder C.B."/>
            <person name="Miyauchi S."/>
            <person name="Viragh M."/>
            <person name="Kuo A."/>
            <person name="Thoen E."/>
            <person name="Andreopoulos B."/>
            <person name="Lu D."/>
            <person name="Skrede I."/>
            <person name="Drula E."/>
            <person name="Henrissat B."/>
            <person name="Morin E."/>
            <person name="Kohler A."/>
            <person name="Barry K."/>
            <person name="LaButti K."/>
            <person name="Morin E."/>
            <person name="Salamov A."/>
            <person name="Lipzen A."/>
            <person name="Mereny Z."/>
            <person name="Hegedus B."/>
            <person name="Baldrian P."/>
            <person name="Stursova M."/>
            <person name="Weitz H."/>
            <person name="Taylor A."/>
            <person name="Grigoriev I.V."/>
            <person name="Nagy L.G."/>
            <person name="Martin F."/>
            <person name="Kauserud H."/>
        </authorList>
    </citation>
    <scope>NUCLEOTIDE SEQUENCE</scope>
    <source>
        <strain evidence="4">9284</strain>
    </source>
</reference>
<sequence length="293" mass="33700">MAQGLGIEHVPVYHEDRVLEMLSSGPLASNPSDRCIQMMEILPVPDDPKFSVIVLPFLYRWNLIPFSTVGEVVEFFSQVFEGLHFLHKNHIWHGDIKDNNILMDATPLLPGLAHPWRPRLTRNLASRTRFRNRLKHPVKYYLIDFDLSGVHDPSSGPPFMLTGYGGNRGVPEFAVQEQPCDPFPVDVYCLGNMIKVFFTEGDELYRSEKIPGFEFIQSLVADMMKEDPAKRPNMDEVVRRFDEIRGGLSGWKLRSRCAPVDESRVSRIFRSTIHWTRQFCYAVRRIPTIPTPS</sequence>
<evidence type="ECO:0000313" key="5">
    <source>
        <dbReference type="Proteomes" id="UP001221142"/>
    </source>
</evidence>
<proteinExistence type="predicted"/>
<keyword evidence="5" id="KW-1185">Reference proteome</keyword>
<evidence type="ECO:0000259" key="3">
    <source>
        <dbReference type="PROSITE" id="PS50011"/>
    </source>
</evidence>
<accession>A0AAD7CE67</accession>
<dbReference type="PANTHER" id="PTHR24346">
    <property type="entry name" value="MAP/MICROTUBULE AFFINITY-REGULATING KINASE"/>
    <property type="match status" value="1"/>
</dbReference>
<evidence type="ECO:0000313" key="4">
    <source>
        <dbReference type="EMBL" id="KAJ7646825.1"/>
    </source>
</evidence>
<comment type="caution">
    <text evidence="4">The sequence shown here is derived from an EMBL/GenBank/DDBJ whole genome shotgun (WGS) entry which is preliminary data.</text>
</comment>